<reference evidence="1" key="1">
    <citation type="submission" date="2022-11" db="EMBL/GenBank/DDBJ databases">
        <title>Hoeflea poritis sp. nov., isolated from scleractinian coral Porites lutea.</title>
        <authorList>
            <person name="Zhang G."/>
            <person name="Wei Q."/>
            <person name="Cai L."/>
        </authorList>
    </citation>
    <scope>NUCLEOTIDE SEQUENCE</scope>
    <source>
        <strain evidence="1">E7-10</strain>
    </source>
</reference>
<protein>
    <submittedName>
        <fullName evidence="1">Uncharacterized protein</fullName>
    </submittedName>
</protein>
<comment type="caution">
    <text evidence="1">The sequence shown here is derived from an EMBL/GenBank/DDBJ whole genome shotgun (WGS) entry which is preliminary data.</text>
</comment>
<proteinExistence type="predicted"/>
<keyword evidence="2" id="KW-1185">Reference proteome</keyword>
<evidence type="ECO:0000313" key="2">
    <source>
        <dbReference type="Proteomes" id="UP001148313"/>
    </source>
</evidence>
<organism evidence="1 2">
    <name type="scientific">Hoeflea poritis</name>
    <dbReference type="NCBI Taxonomy" id="2993659"/>
    <lineage>
        <taxon>Bacteria</taxon>
        <taxon>Pseudomonadati</taxon>
        <taxon>Pseudomonadota</taxon>
        <taxon>Alphaproteobacteria</taxon>
        <taxon>Hyphomicrobiales</taxon>
        <taxon>Rhizobiaceae</taxon>
        <taxon>Hoeflea</taxon>
    </lineage>
</organism>
<name>A0ABT4VHL5_9HYPH</name>
<dbReference type="EMBL" id="JAPJZH010000001">
    <property type="protein sequence ID" value="MDA4844188.1"/>
    <property type="molecule type" value="Genomic_DNA"/>
</dbReference>
<dbReference type="Proteomes" id="UP001148313">
    <property type="component" value="Unassembled WGS sequence"/>
</dbReference>
<evidence type="ECO:0000313" key="1">
    <source>
        <dbReference type="EMBL" id="MDA4844188.1"/>
    </source>
</evidence>
<dbReference type="RefSeq" id="WP_271087711.1">
    <property type="nucleotide sequence ID" value="NZ_JAPJZH010000001.1"/>
</dbReference>
<gene>
    <name evidence="1" type="ORF">OOZ53_02455</name>
</gene>
<sequence>MLENVEQPGMKRVLLIPAMSKRLDGECPDLDRRRAPFQVEYRSEFFNKALWQRPDQIALGNRGQRRKNS</sequence>
<accession>A0ABT4VHL5</accession>